<gene>
    <name evidence="1" type="ORF">E2C01_099530</name>
</gene>
<evidence type="ECO:0000313" key="2">
    <source>
        <dbReference type="Proteomes" id="UP000324222"/>
    </source>
</evidence>
<dbReference type="Proteomes" id="UP000324222">
    <property type="component" value="Unassembled WGS sequence"/>
</dbReference>
<sequence>MPCSPLRITFKGHSGVFLVNDKAMDGRTCWHASGSSKYTSY</sequence>
<dbReference type="AlphaFoldDB" id="A0A5B7KB03"/>
<proteinExistence type="predicted"/>
<evidence type="ECO:0000313" key="1">
    <source>
        <dbReference type="EMBL" id="MPD03874.1"/>
    </source>
</evidence>
<dbReference type="EMBL" id="VSRR010138337">
    <property type="protein sequence ID" value="MPD03874.1"/>
    <property type="molecule type" value="Genomic_DNA"/>
</dbReference>
<organism evidence="1 2">
    <name type="scientific">Portunus trituberculatus</name>
    <name type="common">Swimming crab</name>
    <name type="synonym">Neptunus trituberculatus</name>
    <dbReference type="NCBI Taxonomy" id="210409"/>
    <lineage>
        <taxon>Eukaryota</taxon>
        <taxon>Metazoa</taxon>
        <taxon>Ecdysozoa</taxon>
        <taxon>Arthropoda</taxon>
        <taxon>Crustacea</taxon>
        <taxon>Multicrustacea</taxon>
        <taxon>Malacostraca</taxon>
        <taxon>Eumalacostraca</taxon>
        <taxon>Eucarida</taxon>
        <taxon>Decapoda</taxon>
        <taxon>Pleocyemata</taxon>
        <taxon>Brachyura</taxon>
        <taxon>Eubrachyura</taxon>
        <taxon>Portunoidea</taxon>
        <taxon>Portunidae</taxon>
        <taxon>Portuninae</taxon>
        <taxon>Portunus</taxon>
    </lineage>
</organism>
<keyword evidence="2" id="KW-1185">Reference proteome</keyword>
<reference evidence="1 2" key="1">
    <citation type="submission" date="2019-05" db="EMBL/GenBank/DDBJ databases">
        <title>Another draft genome of Portunus trituberculatus and its Hox gene families provides insights of decapod evolution.</title>
        <authorList>
            <person name="Jeong J.-H."/>
            <person name="Song I."/>
            <person name="Kim S."/>
            <person name="Choi T."/>
            <person name="Kim D."/>
            <person name="Ryu S."/>
            <person name="Kim W."/>
        </authorList>
    </citation>
    <scope>NUCLEOTIDE SEQUENCE [LARGE SCALE GENOMIC DNA]</scope>
    <source>
        <tissue evidence="1">Muscle</tissue>
    </source>
</reference>
<protein>
    <submittedName>
        <fullName evidence="1">Uncharacterized protein</fullName>
    </submittedName>
</protein>
<name>A0A5B7KB03_PORTR</name>
<accession>A0A5B7KB03</accession>
<comment type="caution">
    <text evidence="1">The sequence shown here is derived from an EMBL/GenBank/DDBJ whole genome shotgun (WGS) entry which is preliminary data.</text>
</comment>